<dbReference type="STRING" id="1618665.UY55_C0003G0016"/>
<dbReference type="InterPro" id="IPR008972">
    <property type="entry name" value="Cupredoxin"/>
</dbReference>
<name>A0A0G1W869_9BACT</name>
<protein>
    <recommendedName>
        <fullName evidence="2">EfeO-type cupredoxin-like domain-containing protein</fullName>
    </recommendedName>
</protein>
<evidence type="ECO:0000313" key="4">
    <source>
        <dbReference type="Proteomes" id="UP000034224"/>
    </source>
</evidence>
<keyword evidence="1" id="KW-1133">Transmembrane helix</keyword>
<evidence type="ECO:0000256" key="1">
    <source>
        <dbReference type="SAM" id="Phobius"/>
    </source>
</evidence>
<accession>A0A0G1W869</accession>
<reference evidence="3 4" key="1">
    <citation type="journal article" date="2015" name="Nature">
        <title>rRNA introns, odd ribosomes, and small enigmatic genomes across a large radiation of phyla.</title>
        <authorList>
            <person name="Brown C.T."/>
            <person name="Hug L.A."/>
            <person name="Thomas B.C."/>
            <person name="Sharon I."/>
            <person name="Castelle C.J."/>
            <person name="Singh A."/>
            <person name="Wilkins M.J."/>
            <person name="Williams K.H."/>
            <person name="Banfield J.F."/>
        </authorList>
    </citation>
    <scope>NUCLEOTIDE SEQUENCE [LARGE SCALE GENOMIC DNA]</scope>
</reference>
<dbReference type="Proteomes" id="UP000034224">
    <property type="component" value="Unassembled WGS sequence"/>
</dbReference>
<proteinExistence type="predicted"/>
<evidence type="ECO:0000259" key="2">
    <source>
        <dbReference type="Pfam" id="PF13473"/>
    </source>
</evidence>
<keyword evidence="1" id="KW-0472">Membrane</keyword>
<dbReference type="EMBL" id="LCQK01000003">
    <property type="protein sequence ID" value="KKW14800.1"/>
    <property type="molecule type" value="Genomic_DNA"/>
</dbReference>
<gene>
    <name evidence="3" type="ORF">UY55_C0003G0016</name>
</gene>
<keyword evidence="1" id="KW-0812">Transmembrane</keyword>
<organism evidence="3 4">
    <name type="scientific">Candidatus Jorgensenbacteria bacterium GW2011_GWB1_50_10</name>
    <dbReference type="NCBI Taxonomy" id="1618665"/>
    <lineage>
        <taxon>Bacteria</taxon>
        <taxon>Candidatus Joergenseniibacteriota</taxon>
    </lineage>
</organism>
<dbReference type="SUPFAM" id="SSF49503">
    <property type="entry name" value="Cupredoxins"/>
    <property type="match status" value="1"/>
</dbReference>
<dbReference type="Pfam" id="PF13473">
    <property type="entry name" value="Cupredoxin_1"/>
    <property type="match status" value="1"/>
</dbReference>
<dbReference type="AlphaFoldDB" id="A0A0G1W869"/>
<comment type="caution">
    <text evidence="3">The sequence shown here is derived from an EMBL/GenBank/DDBJ whole genome shotgun (WGS) entry which is preliminary data.</text>
</comment>
<sequence>MTRKQIVILVAVGLFVVLGIVFGFVFKPTREVITPGGTTGGNASVSLEELGLEPGDVFTSEVPRNAKPTVPTEQSVAAPGAEEKFGIFDMTVSSAGFNPENITVNLGDVVQIKLTAQGGDYDFAVPYSGLYTEVKERETKQITFGATSAGTFVFMCRDFCPTGKTITGSIIVLP</sequence>
<feature type="transmembrane region" description="Helical" evidence="1">
    <location>
        <begin position="6"/>
        <end position="26"/>
    </location>
</feature>
<dbReference type="InterPro" id="IPR028096">
    <property type="entry name" value="EfeO_Cupredoxin"/>
</dbReference>
<evidence type="ECO:0000313" key="3">
    <source>
        <dbReference type="EMBL" id="KKW14800.1"/>
    </source>
</evidence>
<dbReference type="Gene3D" id="2.60.40.420">
    <property type="entry name" value="Cupredoxins - blue copper proteins"/>
    <property type="match status" value="1"/>
</dbReference>
<feature type="domain" description="EfeO-type cupredoxin-like" evidence="2">
    <location>
        <begin position="82"/>
        <end position="172"/>
    </location>
</feature>